<gene>
    <name evidence="1" type="ORF">TSPGSL018_10597</name>
</gene>
<evidence type="ECO:0000313" key="1">
    <source>
        <dbReference type="EMBL" id="JAC80292.1"/>
    </source>
</evidence>
<proteinExistence type="predicted"/>
<sequence>GPMRSVYPSCSRCRFCGLVDYLELKAVYTRAESAAVRLNVGKPAKDPCTWFAVLDLTAIRSRLKARLSFVQ</sequence>
<protein>
    <submittedName>
        <fullName evidence="1">Uncharacterized protein</fullName>
    </submittedName>
</protein>
<dbReference type="EMBL" id="GBEZ01004969">
    <property type="protein sequence ID" value="JAC80292.1"/>
    <property type="molecule type" value="Transcribed_RNA"/>
</dbReference>
<name>A0A061S538_9CHLO</name>
<accession>A0A061S538</accession>
<dbReference type="AlphaFoldDB" id="A0A061S538"/>
<feature type="non-terminal residue" evidence="1">
    <location>
        <position position="1"/>
    </location>
</feature>
<feature type="non-terminal residue" evidence="1">
    <location>
        <position position="71"/>
    </location>
</feature>
<organism evidence="1">
    <name type="scientific">Tetraselmis sp. GSL018</name>
    <dbReference type="NCBI Taxonomy" id="582737"/>
    <lineage>
        <taxon>Eukaryota</taxon>
        <taxon>Viridiplantae</taxon>
        <taxon>Chlorophyta</taxon>
        <taxon>core chlorophytes</taxon>
        <taxon>Chlorodendrophyceae</taxon>
        <taxon>Chlorodendrales</taxon>
        <taxon>Chlorodendraceae</taxon>
        <taxon>Tetraselmis</taxon>
    </lineage>
</organism>
<reference evidence="1" key="1">
    <citation type="submission" date="2014-05" db="EMBL/GenBank/DDBJ databases">
        <title>The transcriptome of the halophilic microalga Tetraselmis sp. GSL018 isolated from the Great Salt Lake, Utah.</title>
        <authorList>
            <person name="Jinkerson R.E."/>
            <person name="D'Adamo S."/>
            <person name="Posewitz M.C."/>
        </authorList>
    </citation>
    <scope>NUCLEOTIDE SEQUENCE</scope>
    <source>
        <strain evidence="1">GSL018</strain>
    </source>
</reference>